<accession>A0A2S4MC11</accession>
<dbReference type="GO" id="GO:0043190">
    <property type="term" value="C:ATP-binding cassette (ABC) transporter complex"/>
    <property type="evidence" value="ECO:0007669"/>
    <property type="project" value="InterPro"/>
</dbReference>
<keyword evidence="4" id="KW-1185">Reference proteome</keyword>
<dbReference type="Gene3D" id="3.40.190.100">
    <property type="entry name" value="Glycine betaine-binding periplasmic protein, domain 2"/>
    <property type="match status" value="1"/>
</dbReference>
<sequence length="354" mass="38956">MKKTSRPIFAALFSTFRAACVAAPLAIAALPAHAAGNWCSQDKPVHFAGVTWESGNFTSEVLRYIVKNGYGCQTDTVPGSTAATETALSRNDLQVWSEQWTGRSEIIAGAVKAGSVKLVGDTLPGGTKEGWYVPDYVIHGDPKRGIKASAPDLQSVNDLPKYKTLFTDDEEPDRGRFLNCPSGWDCERVNTRLLKLLKLDDSYTNFRPGTGAALDAAISSAYARGKPILTYYWEPAALMAKYKFVQLKMPPFNEACWKTLREENSSQQCASSYLVSQLKIGVSTPFYQAEPDVMAFFSKVSFPIDFLNTTILDMTEHKVDAQSEALKFLKTHPEMWKAWVPADVAAKVQKSLGA</sequence>
<reference evidence="3 4" key="1">
    <citation type="submission" date="2018-01" db="EMBL/GenBank/DDBJ databases">
        <title>Genomic Encyclopedia of Type Strains, Phase III (KMG-III): the genomes of soil and plant-associated and newly described type strains.</title>
        <authorList>
            <person name="Whitman W."/>
        </authorList>
    </citation>
    <scope>NUCLEOTIDE SEQUENCE [LARGE SCALE GENOMIC DNA]</scope>
    <source>
        <strain evidence="3 4">JCM 18070</strain>
    </source>
</reference>
<dbReference type="AlphaFoldDB" id="A0A2S4MC11"/>
<evidence type="ECO:0000313" key="3">
    <source>
        <dbReference type="EMBL" id="POR52272.1"/>
    </source>
</evidence>
<dbReference type="Proteomes" id="UP000237381">
    <property type="component" value="Unassembled WGS sequence"/>
</dbReference>
<feature type="domain" description="ABC-type glycine betaine transport system substrate-binding" evidence="2">
    <location>
        <begin position="43"/>
        <end position="330"/>
    </location>
</feature>
<keyword evidence="1" id="KW-0732">Signal</keyword>
<dbReference type="Pfam" id="PF04069">
    <property type="entry name" value="OpuAC"/>
    <property type="match status" value="1"/>
</dbReference>
<dbReference type="OrthoDB" id="9787902at2"/>
<dbReference type="EMBL" id="PQGA01000005">
    <property type="protein sequence ID" value="POR52272.1"/>
    <property type="molecule type" value="Genomic_DNA"/>
</dbReference>
<gene>
    <name evidence="3" type="ORF">B0G62_105240</name>
</gene>
<dbReference type="InterPro" id="IPR007210">
    <property type="entry name" value="ABC_Gly_betaine_transp_sub-bd"/>
</dbReference>
<dbReference type="Gene3D" id="3.40.190.10">
    <property type="entry name" value="Periplasmic binding protein-like II"/>
    <property type="match status" value="1"/>
</dbReference>
<organism evidence="3 4">
    <name type="scientific">Paraburkholderia eburnea</name>
    <dbReference type="NCBI Taxonomy" id="1189126"/>
    <lineage>
        <taxon>Bacteria</taxon>
        <taxon>Pseudomonadati</taxon>
        <taxon>Pseudomonadota</taxon>
        <taxon>Betaproteobacteria</taxon>
        <taxon>Burkholderiales</taxon>
        <taxon>Burkholderiaceae</taxon>
        <taxon>Paraburkholderia</taxon>
    </lineage>
</organism>
<protein>
    <submittedName>
        <fullName evidence="3">Glycine betaine/proline transport system substrate-binding protein</fullName>
    </submittedName>
</protein>
<dbReference type="SUPFAM" id="SSF53850">
    <property type="entry name" value="Periplasmic binding protein-like II"/>
    <property type="match status" value="1"/>
</dbReference>
<comment type="caution">
    <text evidence="3">The sequence shown here is derived from an EMBL/GenBank/DDBJ whole genome shotgun (WGS) entry which is preliminary data.</text>
</comment>
<name>A0A2S4MC11_9BURK</name>
<evidence type="ECO:0000313" key="4">
    <source>
        <dbReference type="Proteomes" id="UP000237381"/>
    </source>
</evidence>
<proteinExistence type="predicted"/>
<dbReference type="GO" id="GO:0022857">
    <property type="term" value="F:transmembrane transporter activity"/>
    <property type="evidence" value="ECO:0007669"/>
    <property type="project" value="InterPro"/>
</dbReference>
<feature type="chain" id="PRO_5015745825" evidence="1">
    <location>
        <begin position="35"/>
        <end position="354"/>
    </location>
</feature>
<evidence type="ECO:0000256" key="1">
    <source>
        <dbReference type="SAM" id="SignalP"/>
    </source>
</evidence>
<dbReference type="CDD" id="cd13641">
    <property type="entry name" value="PBP2_HisX_like"/>
    <property type="match status" value="1"/>
</dbReference>
<dbReference type="RefSeq" id="WP_103704639.1">
    <property type="nucleotide sequence ID" value="NZ_PQGA01000005.1"/>
</dbReference>
<evidence type="ECO:0000259" key="2">
    <source>
        <dbReference type="Pfam" id="PF04069"/>
    </source>
</evidence>
<feature type="signal peptide" evidence="1">
    <location>
        <begin position="1"/>
        <end position="34"/>
    </location>
</feature>